<evidence type="ECO:0000313" key="1">
    <source>
        <dbReference type="EMBL" id="SDZ44139.1"/>
    </source>
</evidence>
<name>A0A1H3T464_9PSEU</name>
<dbReference type="SUPFAM" id="SSF81606">
    <property type="entry name" value="PP2C-like"/>
    <property type="match status" value="1"/>
</dbReference>
<keyword evidence="2" id="KW-1185">Reference proteome</keyword>
<dbReference type="InterPro" id="IPR036457">
    <property type="entry name" value="PPM-type-like_dom_sf"/>
</dbReference>
<dbReference type="EMBL" id="FNON01000017">
    <property type="protein sequence ID" value="SDZ44139.1"/>
    <property type="molecule type" value="Genomic_DNA"/>
</dbReference>
<gene>
    <name evidence="1" type="ORF">SAMN05421504_11715</name>
</gene>
<dbReference type="Gene3D" id="3.60.40.10">
    <property type="entry name" value="PPM-type phosphatase domain"/>
    <property type="match status" value="1"/>
</dbReference>
<organism evidence="1 2">
    <name type="scientific">Amycolatopsis xylanica</name>
    <dbReference type="NCBI Taxonomy" id="589385"/>
    <lineage>
        <taxon>Bacteria</taxon>
        <taxon>Bacillati</taxon>
        <taxon>Actinomycetota</taxon>
        <taxon>Actinomycetes</taxon>
        <taxon>Pseudonocardiales</taxon>
        <taxon>Pseudonocardiaceae</taxon>
        <taxon>Amycolatopsis</taxon>
    </lineage>
</organism>
<dbReference type="OrthoDB" id="3190646at2"/>
<evidence type="ECO:0000313" key="2">
    <source>
        <dbReference type="Proteomes" id="UP000199515"/>
    </source>
</evidence>
<dbReference type="AlphaFoldDB" id="A0A1H3T464"/>
<reference evidence="1 2" key="1">
    <citation type="submission" date="2016-10" db="EMBL/GenBank/DDBJ databases">
        <authorList>
            <person name="de Groot N.N."/>
        </authorList>
    </citation>
    <scope>NUCLEOTIDE SEQUENCE [LARGE SCALE GENOMIC DNA]</scope>
    <source>
        <strain evidence="1 2">CPCC 202699</strain>
    </source>
</reference>
<proteinExistence type="predicted"/>
<accession>A0A1H3T464</accession>
<dbReference type="STRING" id="589385.SAMN05421504_11715"/>
<sequence>MPEVEVAEHPGVGLDGRLRPTEDHVLVLPHAVILLDGATQPRPDLPTGGWYAGLLIEELGRTVTVDSDLADALARAIENVARDNGLKPRDSPSSTVAIARWTEDRIDALVLADSPIVACGRNGIEAIVDDRLASLRSNKKLRTSKDVYQLRNVEGGFWVAEADPKAAYQAVRRSWRREDVDVVMLASDGVSAGVDEYQLLSWADVAAMKPHEVLETVRAAEREDAECERWPRSKIHDDQALAVVRFQG</sequence>
<dbReference type="Proteomes" id="UP000199515">
    <property type="component" value="Unassembled WGS sequence"/>
</dbReference>
<dbReference type="RefSeq" id="WP_091300109.1">
    <property type="nucleotide sequence ID" value="NZ_FNON01000017.1"/>
</dbReference>
<protein>
    <submittedName>
        <fullName evidence="1">Protein phosphatase 2C</fullName>
    </submittedName>
</protein>